<evidence type="ECO:0000313" key="2">
    <source>
        <dbReference type="Proteomes" id="UP000799437"/>
    </source>
</evidence>
<protein>
    <submittedName>
        <fullName evidence="1">Uncharacterized protein</fullName>
    </submittedName>
</protein>
<reference evidence="1" key="1">
    <citation type="journal article" date="2020" name="Stud. Mycol.">
        <title>101 Dothideomycetes genomes: a test case for predicting lifestyles and emergence of pathogens.</title>
        <authorList>
            <person name="Haridas S."/>
            <person name="Albert R."/>
            <person name="Binder M."/>
            <person name="Bloem J."/>
            <person name="Labutti K."/>
            <person name="Salamov A."/>
            <person name="Andreopoulos B."/>
            <person name="Baker S."/>
            <person name="Barry K."/>
            <person name="Bills G."/>
            <person name="Bluhm B."/>
            <person name="Cannon C."/>
            <person name="Castanera R."/>
            <person name="Culley D."/>
            <person name="Daum C."/>
            <person name="Ezra D."/>
            <person name="Gonzalez J."/>
            <person name="Henrissat B."/>
            <person name="Kuo A."/>
            <person name="Liang C."/>
            <person name="Lipzen A."/>
            <person name="Lutzoni F."/>
            <person name="Magnuson J."/>
            <person name="Mondo S."/>
            <person name="Nolan M."/>
            <person name="Ohm R."/>
            <person name="Pangilinan J."/>
            <person name="Park H.-J."/>
            <person name="Ramirez L."/>
            <person name="Alfaro M."/>
            <person name="Sun H."/>
            <person name="Tritt A."/>
            <person name="Yoshinaga Y."/>
            <person name="Zwiers L.-H."/>
            <person name="Turgeon B."/>
            <person name="Goodwin S."/>
            <person name="Spatafora J."/>
            <person name="Crous P."/>
            <person name="Grigoriev I."/>
        </authorList>
    </citation>
    <scope>NUCLEOTIDE SEQUENCE</scope>
    <source>
        <strain evidence="1">CBS 121739</strain>
    </source>
</reference>
<dbReference type="RefSeq" id="XP_033598965.1">
    <property type="nucleotide sequence ID" value="XM_033749863.1"/>
</dbReference>
<proteinExistence type="predicted"/>
<keyword evidence="2" id="KW-1185">Reference proteome</keyword>
<dbReference type="PROSITE" id="PS51257">
    <property type="entry name" value="PROKAR_LIPOPROTEIN"/>
    <property type="match status" value="1"/>
</dbReference>
<organism evidence="1 2">
    <name type="scientific">Pseudovirgaria hyperparasitica</name>
    <dbReference type="NCBI Taxonomy" id="470096"/>
    <lineage>
        <taxon>Eukaryota</taxon>
        <taxon>Fungi</taxon>
        <taxon>Dikarya</taxon>
        <taxon>Ascomycota</taxon>
        <taxon>Pezizomycotina</taxon>
        <taxon>Dothideomycetes</taxon>
        <taxon>Dothideomycetes incertae sedis</taxon>
        <taxon>Acrospermales</taxon>
        <taxon>Acrospermaceae</taxon>
        <taxon>Pseudovirgaria</taxon>
    </lineage>
</organism>
<name>A0A6A6W3C4_9PEZI</name>
<evidence type="ECO:0000313" key="1">
    <source>
        <dbReference type="EMBL" id="KAF2756514.1"/>
    </source>
</evidence>
<dbReference type="Proteomes" id="UP000799437">
    <property type="component" value="Unassembled WGS sequence"/>
</dbReference>
<sequence>MQLASQRKSLSITNALFEKTLSAPCVVVLSCRRSGAVTRRKPFWMMDWPFDDPYTLFAPGTQAIANGASNKCMCTLSRPCGYAAKNSRCCYNVCVVLERAPATGIKGWKLADGATVMMTGAAPSPAMTLLEDSWNKRNTTGRRMVGGSRTE</sequence>
<dbReference type="AlphaFoldDB" id="A0A6A6W3C4"/>
<dbReference type="EMBL" id="ML996575">
    <property type="protein sequence ID" value="KAF2756514.1"/>
    <property type="molecule type" value="Genomic_DNA"/>
</dbReference>
<dbReference type="GeneID" id="54490917"/>
<accession>A0A6A6W3C4</accession>
<gene>
    <name evidence="1" type="ORF">EJ05DRAFT_66557</name>
</gene>